<dbReference type="KEGG" id="hgi:ABY42_17470"/>
<dbReference type="PATRIC" id="fig|35746.4.peg.3819"/>
<feature type="compositionally biased region" description="Basic and acidic residues" evidence="1">
    <location>
        <begin position="29"/>
        <end position="38"/>
    </location>
</feature>
<dbReference type="EMBL" id="CP063207">
    <property type="protein sequence ID" value="QOS13974.1"/>
    <property type="molecule type" value="Genomic_DNA"/>
</dbReference>
<geneLocation type="plasmid" evidence="4 6">
    <name>pHGLR2</name>
</geneLocation>
<dbReference type="Proteomes" id="UP000066124">
    <property type="component" value="Plasmid pHG2"/>
</dbReference>
<evidence type="ECO:0000313" key="3">
    <source>
        <dbReference type="EMBL" id="AKU09598.1"/>
    </source>
</evidence>
<geneLocation type="plasmid" evidence="3 5">
    <name>pHG2</name>
</geneLocation>
<reference evidence="3" key="2">
    <citation type="submission" date="2015-06" db="EMBL/GenBank/DDBJ databases">
        <authorList>
            <person name="Hoefler B.C."/>
            <person name="Straight P.D."/>
        </authorList>
    </citation>
    <scope>NUCLEOTIDE SEQUENCE [LARGE SCALE GENOMIC DNA]</scope>
    <source>
        <strain evidence="3">ARA6</strain>
        <plasmid evidence="3">pHG2</plasmid>
    </source>
</reference>
<name>A0A0K1IZ49_HALGI</name>
<organism evidence="3 5">
    <name type="scientific">Haloferax gibbonsii</name>
    <dbReference type="NCBI Taxonomy" id="35746"/>
    <lineage>
        <taxon>Archaea</taxon>
        <taxon>Methanobacteriati</taxon>
        <taxon>Methanobacteriota</taxon>
        <taxon>Stenosarchaea group</taxon>
        <taxon>Halobacteria</taxon>
        <taxon>Halobacteriales</taxon>
        <taxon>Haloferacaceae</taxon>
        <taxon>Haloferax</taxon>
    </lineage>
</organism>
<dbReference type="InterPro" id="IPR058340">
    <property type="entry name" value="DUF8027"/>
</dbReference>
<feature type="region of interest" description="Disordered" evidence="1">
    <location>
        <begin position="29"/>
        <end position="69"/>
    </location>
</feature>
<evidence type="ECO:0000313" key="5">
    <source>
        <dbReference type="Proteomes" id="UP000066124"/>
    </source>
</evidence>
<evidence type="ECO:0000313" key="6">
    <source>
        <dbReference type="Proteomes" id="UP000663064"/>
    </source>
</evidence>
<reference evidence="5" key="1">
    <citation type="journal article" date="2015" name="J. Biotechnol.">
        <title>Complete genome sequence of Haloferax gibbonsii strain ARA6, a potential producer of polyhydroxyalkanoates and halocins isolated from Araruama, Rio de Janeiro, Brasil.</title>
        <authorList>
            <person name="Pinto L.H."/>
            <person name="D'Alincourt Carvalho-Assef A.P."/>
            <person name="Vieira R.P."/>
            <person name="Clementino M.M."/>
            <person name="Albano R.M."/>
        </authorList>
    </citation>
    <scope>NUCLEOTIDE SEQUENCE [LARGE SCALE GENOMIC DNA]</scope>
    <source>
        <strain evidence="5">ARA6</strain>
        <plasmid evidence="5">Plasmid pHG2</plasmid>
    </source>
</reference>
<sequence length="69" mass="7864">MVIPGYDPDDLDDRLEELLTERDLADYLTPDERERYDSGESLVDLLSPDDIRDLLDGPETEGADDARRP</sequence>
<dbReference type="EMBL" id="CP011949">
    <property type="protein sequence ID" value="AKU09598.1"/>
    <property type="molecule type" value="Genomic_DNA"/>
</dbReference>
<dbReference type="RefSeq" id="WP_004040881.1">
    <property type="nucleotide sequence ID" value="NZ_CP011949.1"/>
</dbReference>
<dbReference type="Pfam" id="PF26070">
    <property type="entry name" value="DUF8027"/>
    <property type="match status" value="1"/>
</dbReference>
<evidence type="ECO:0000259" key="2">
    <source>
        <dbReference type="Pfam" id="PF26070"/>
    </source>
</evidence>
<gene>
    <name evidence="3" type="ORF">ABY42_17470</name>
    <name evidence="4" type="ORF">HfgLR_23945</name>
</gene>
<evidence type="ECO:0000313" key="4">
    <source>
        <dbReference type="EMBL" id="QOS13974.1"/>
    </source>
</evidence>
<reference evidence="4" key="3">
    <citation type="journal article" date="2021" name="Front. Microbiol.">
        <title>Cellular and Genomic Properties of Haloferax gibbonsii LR2-5, the Host of Euryarchaeal Virus HFTV1.</title>
        <authorList>
            <person name="Tittes C."/>
            <person name="Schwarzer S."/>
            <person name="Pfeiffer F."/>
            <person name="Dyall-Smith M."/>
            <person name="Rodriguez-Franco M."/>
            <person name="Oksanen H.M."/>
            <person name="Quax T.E.F."/>
        </authorList>
    </citation>
    <scope>NUCLEOTIDE SEQUENCE</scope>
    <source>
        <strain evidence="4">LR2-5</strain>
        <plasmid evidence="4 6">pHGLR2</plasmid>
    </source>
</reference>
<dbReference type="GeneID" id="8923746"/>
<accession>A0A0K1IZ49</accession>
<dbReference type="AlphaFoldDB" id="A0A0K1IZ49"/>
<feature type="domain" description="DUF8027" evidence="2">
    <location>
        <begin position="1"/>
        <end position="56"/>
    </location>
</feature>
<protein>
    <recommendedName>
        <fullName evidence="2">DUF8027 domain-containing protein</fullName>
    </recommendedName>
</protein>
<keyword evidence="3" id="KW-0614">Plasmid</keyword>
<proteinExistence type="predicted"/>
<dbReference type="Proteomes" id="UP000663064">
    <property type="component" value="Plasmid pHGLR2"/>
</dbReference>
<evidence type="ECO:0000256" key="1">
    <source>
        <dbReference type="SAM" id="MobiDB-lite"/>
    </source>
</evidence>